<reference evidence="2" key="1">
    <citation type="journal article" date="2023" name="G3 (Bethesda)">
        <title>A reference genome for the long-term kleptoplast-retaining sea slug Elysia crispata morphotype clarki.</title>
        <authorList>
            <person name="Eastman K.E."/>
            <person name="Pendleton A.L."/>
            <person name="Shaikh M.A."/>
            <person name="Suttiyut T."/>
            <person name="Ogas R."/>
            <person name="Tomko P."/>
            <person name="Gavelis G."/>
            <person name="Widhalm J.R."/>
            <person name="Wisecaver J.H."/>
        </authorList>
    </citation>
    <scope>NUCLEOTIDE SEQUENCE</scope>
    <source>
        <strain evidence="2">ECLA1</strain>
    </source>
</reference>
<evidence type="ECO:0000256" key="1">
    <source>
        <dbReference type="SAM" id="SignalP"/>
    </source>
</evidence>
<feature type="chain" id="PRO_5042297690" evidence="1">
    <location>
        <begin position="20"/>
        <end position="144"/>
    </location>
</feature>
<name>A0AAE0XV67_9GAST</name>
<sequence length="144" mass="14234">MNTFAVFVAVAMLASMVNATPCTDICNAQCEIQKNTCTFAELFGNLCDTVNGVCTQACTAACSCADSCATECGGAYAKCKADDSAAASAGPFPGLNVLSCGINLPICSATCQTKCNFNLLAGVVNALGGGSAAASSGESQAAAE</sequence>
<keyword evidence="1" id="KW-0732">Signal</keyword>
<protein>
    <submittedName>
        <fullName evidence="2">Uncharacterized protein</fullName>
    </submittedName>
</protein>
<evidence type="ECO:0000313" key="3">
    <source>
        <dbReference type="Proteomes" id="UP001283361"/>
    </source>
</evidence>
<dbReference type="Proteomes" id="UP001283361">
    <property type="component" value="Unassembled WGS sequence"/>
</dbReference>
<organism evidence="2 3">
    <name type="scientific">Elysia crispata</name>
    <name type="common">lettuce slug</name>
    <dbReference type="NCBI Taxonomy" id="231223"/>
    <lineage>
        <taxon>Eukaryota</taxon>
        <taxon>Metazoa</taxon>
        <taxon>Spiralia</taxon>
        <taxon>Lophotrochozoa</taxon>
        <taxon>Mollusca</taxon>
        <taxon>Gastropoda</taxon>
        <taxon>Heterobranchia</taxon>
        <taxon>Euthyneura</taxon>
        <taxon>Panpulmonata</taxon>
        <taxon>Sacoglossa</taxon>
        <taxon>Placobranchoidea</taxon>
        <taxon>Plakobranchidae</taxon>
        <taxon>Elysia</taxon>
    </lineage>
</organism>
<feature type="signal peptide" evidence="1">
    <location>
        <begin position="1"/>
        <end position="19"/>
    </location>
</feature>
<evidence type="ECO:0000313" key="2">
    <source>
        <dbReference type="EMBL" id="KAK3716280.1"/>
    </source>
</evidence>
<accession>A0AAE0XV67</accession>
<proteinExistence type="predicted"/>
<keyword evidence="3" id="KW-1185">Reference proteome</keyword>
<comment type="caution">
    <text evidence="2">The sequence shown here is derived from an EMBL/GenBank/DDBJ whole genome shotgun (WGS) entry which is preliminary data.</text>
</comment>
<gene>
    <name evidence="2" type="ORF">RRG08_065899</name>
</gene>
<dbReference type="AlphaFoldDB" id="A0AAE0XV67"/>
<dbReference type="EMBL" id="JAWDGP010007480">
    <property type="protein sequence ID" value="KAK3716280.1"/>
    <property type="molecule type" value="Genomic_DNA"/>
</dbReference>